<dbReference type="GO" id="GO:0016125">
    <property type="term" value="P:sterol metabolic process"/>
    <property type="evidence" value="ECO:0007669"/>
    <property type="project" value="TreeGrafter"/>
</dbReference>
<evidence type="ECO:0000256" key="2">
    <source>
        <dbReference type="ARBA" id="ARBA00010617"/>
    </source>
</evidence>
<sequence length="209" mass="22811">MAGSASLSWAPLWSGFRRHSATWKTSVLGPKLVVTGDEKAVRRLLQAEHRLVASSWPQTMRELLGPHSLLFAPAKRHKNQRRLLSQAFTEAAVERYISPISKTVAGALTAWAAESTRLSIVISWSAFTEAAMEGYIPAIAETVAGTLAAWATEGRVLAYPAARSLAFDVAATVLVGTRFGIDTIRCARKGMSTFVGRVMCWYSTTWTLL</sequence>
<dbReference type="AlphaFoldDB" id="A0AAW1RXX2"/>
<evidence type="ECO:0000313" key="9">
    <source>
        <dbReference type="Proteomes" id="UP001445335"/>
    </source>
</evidence>
<dbReference type="PANTHER" id="PTHR24286:SF24">
    <property type="entry name" value="LANOSTEROL 14-ALPHA DEMETHYLASE"/>
    <property type="match status" value="1"/>
</dbReference>
<keyword evidence="4" id="KW-0479">Metal-binding</keyword>
<protein>
    <recommendedName>
        <fullName evidence="10">Cytochrome P450</fullName>
    </recommendedName>
</protein>
<keyword evidence="5" id="KW-0560">Oxidoreductase</keyword>
<dbReference type="EMBL" id="JALJOU010000019">
    <property type="protein sequence ID" value="KAK9838248.1"/>
    <property type="molecule type" value="Genomic_DNA"/>
</dbReference>
<dbReference type="InterPro" id="IPR036396">
    <property type="entry name" value="Cyt_P450_sf"/>
</dbReference>
<dbReference type="Gene3D" id="1.10.630.10">
    <property type="entry name" value="Cytochrome P450"/>
    <property type="match status" value="2"/>
</dbReference>
<evidence type="ECO:0000256" key="4">
    <source>
        <dbReference type="ARBA" id="ARBA00022723"/>
    </source>
</evidence>
<name>A0AAW1RXX2_9CHLO</name>
<evidence type="ECO:0000313" key="8">
    <source>
        <dbReference type="EMBL" id="KAK9838248.1"/>
    </source>
</evidence>
<proteinExistence type="inferred from homology"/>
<comment type="cofactor">
    <cofactor evidence="1">
        <name>heme</name>
        <dbReference type="ChEBI" id="CHEBI:30413"/>
    </cofactor>
</comment>
<keyword evidence="7" id="KW-0503">Monooxygenase</keyword>
<dbReference type="GO" id="GO:0016705">
    <property type="term" value="F:oxidoreductase activity, acting on paired donors, with incorporation or reduction of molecular oxygen"/>
    <property type="evidence" value="ECO:0007669"/>
    <property type="project" value="InterPro"/>
</dbReference>
<dbReference type="GO" id="GO:0020037">
    <property type="term" value="F:heme binding"/>
    <property type="evidence" value="ECO:0007669"/>
    <property type="project" value="InterPro"/>
</dbReference>
<evidence type="ECO:0000256" key="1">
    <source>
        <dbReference type="ARBA" id="ARBA00001971"/>
    </source>
</evidence>
<evidence type="ECO:0008006" key="10">
    <source>
        <dbReference type="Google" id="ProtNLM"/>
    </source>
</evidence>
<comment type="caution">
    <text evidence="8">The sequence shown here is derived from an EMBL/GenBank/DDBJ whole genome shotgun (WGS) entry which is preliminary data.</text>
</comment>
<keyword evidence="6" id="KW-0408">Iron</keyword>
<dbReference type="Proteomes" id="UP001445335">
    <property type="component" value="Unassembled WGS sequence"/>
</dbReference>
<keyword evidence="9" id="KW-1185">Reference proteome</keyword>
<keyword evidence="3" id="KW-0349">Heme</keyword>
<accession>A0AAW1RXX2</accession>
<dbReference type="GO" id="GO:0004497">
    <property type="term" value="F:monooxygenase activity"/>
    <property type="evidence" value="ECO:0007669"/>
    <property type="project" value="UniProtKB-KW"/>
</dbReference>
<evidence type="ECO:0000256" key="6">
    <source>
        <dbReference type="ARBA" id="ARBA00023004"/>
    </source>
</evidence>
<dbReference type="PANTHER" id="PTHR24286">
    <property type="entry name" value="CYTOCHROME P450 26"/>
    <property type="match status" value="1"/>
</dbReference>
<evidence type="ECO:0000256" key="3">
    <source>
        <dbReference type="ARBA" id="ARBA00022617"/>
    </source>
</evidence>
<dbReference type="SUPFAM" id="SSF48264">
    <property type="entry name" value="Cytochrome P450"/>
    <property type="match status" value="2"/>
</dbReference>
<dbReference type="GO" id="GO:0005506">
    <property type="term" value="F:iron ion binding"/>
    <property type="evidence" value="ECO:0007669"/>
    <property type="project" value="InterPro"/>
</dbReference>
<organism evidence="8 9">
    <name type="scientific">Elliptochloris bilobata</name>
    <dbReference type="NCBI Taxonomy" id="381761"/>
    <lineage>
        <taxon>Eukaryota</taxon>
        <taxon>Viridiplantae</taxon>
        <taxon>Chlorophyta</taxon>
        <taxon>core chlorophytes</taxon>
        <taxon>Trebouxiophyceae</taxon>
        <taxon>Trebouxiophyceae incertae sedis</taxon>
        <taxon>Elliptochloris clade</taxon>
        <taxon>Elliptochloris</taxon>
    </lineage>
</organism>
<evidence type="ECO:0000256" key="7">
    <source>
        <dbReference type="ARBA" id="ARBA00023033"/>
    </source>
</evidence>
<evidence type="ECO:0000256" key="5">
    <source>
        <dbReference type="ARBA" id="ARBA00023002"/>
    </source>
</evidence>
<reference evidence="8 9" key="1">
    <citation type="journal article" date="2024" name="Nat. Commun.">
        <title>Phylogenomics reveals the evolutionary origins of lichenization in chlorophyte algae.</title>
        <authorList>
            <person name="Puginier C."/>
            <person name="Libourel C."/>
            <person name="Otte J."/>
            <person name="Skaloud P."/>
            <person name="Haon M."/>
            <person name="Grisel S."/>
            <person name="Petersen M."/>
            <person name="Berrin J.G."/>
            <person name="Delaux P.M."/>
            <person name="Dal Grande F."/>
            <person name="Keller J."/>
        </authorList>
    </citation>
    <scope>NUCLEOTIDE SEQUENCE [LARGE SCALE GENOMIC DNA]</scope>
    <source>
        <strain evidence="8 9">SAG 245.80</strain>
    </source>
</reference>
<comment type="similarity">
    <text evidence="2">Belongs to the cytochrome P450 family.</text>
</comment>
<gene>
    <name evidence="8" type="ORF">WJX81_000081</name>
</gene>